<sequence length="294" mass="32385">MVHRRATAEVFLTDVQQASSTEWQCAVQFPRGHVLIDRRSPHLPVPLAIEAIRQMGLFVAHSGYSIPKSWAFTLQHATFRWCDDGAPALPEFGPLELVASVRVTHEHHRKGEISGLEVIVEFTSQGRPVATGGGALRCISPVHYQALRRRAPNPHDVPRRYDPAPLADVRRDGRAVEAVLGYDHSNPFFFDHPVDHLPGMLILHAMTDLFSSTLPDAELMEIDLVCHTFPEFDPPVRIEGVVDSSTETVRLTFTQGRTVVAEGISSGRVALEAARVAEEEASEDDGPVAEEAAL</sequence>
<organism evidence="2 3">
    <name type="scientific">Sanguibacter suaedae</name>
    <dbReference type="NCBI Taxonomy" id="2795737"/>
    <lineage>
        <taxon>Bacteria</taxon>
        <taxon>Bacillati</taxon>
        <taxon>Actinomycetota</taxon>
        <taxon>Actinomycetes</taxon>
        <taxon>Micrococcales</taxon>
        <taxon>Sanguibacteraceae</taxon>
        <taxon>Sanguibacter</taxon>
    </lineage>
</organism>
<feature type="domain" description="A-factor biosynthesis hotdog" evidence="1">
    <location>
        <begin position="167"/>
        <end position="206"/>
    </location>
</feature>
<name>A0A934I252_9MICO</name>
<evidence type="ECO:0000259" key="1">
    <source>
        <dbReference type="Pfam" id="PF03756"/>
    </source>
</evidence>
<dbReference type="AlphaFoldDB" id="A0A934I252"/>
<keyword evidence="3" id="KW-1185">Reference proteome</keyword>
<reference evidence="2" key="1">
    <citation type="submission" date="2020-12" db="EMBL/GenBank/DDBJ databases">
        <title>Sanguibacter suaedae sp. nov., isolated from Suaeda aralocaspica.</title>
        <authorList>
            <person name="Ma Q."/>
        </authorList>
    </citation>
    <scope>NUCLEOTIDE SEQUENCE</scope>
    <source>
        <strain evidence="2">YZGR15</strain>
    </source>
</reference>
<dbReference type="Pfam" id="PF03756">
    <property type="entry name" value="AfsA"/>
    <property type="match status" value="2"/>
</dbReference>
<gene>
    <name evidence="2" type="ORF">JAV76_02115</name>
</gene>
<accession>A0A934I252</accession>
<proteinExistence type="predicted"/>
<dbReference type="RefSeq" id="WP_198732353.1">
    <property type="nucleotide sequence ID" value="NZ_JAEINH010000001.1"/>
</dbReference>
<dbReference type="Proteomes" id="UP000602087">
    <property type="component" value="Unassembled WGS sequence"/>
</dbReference>
<dbReference type="EMBL" id="JAEINH010000001">
    <property type="protein sequence ID" value="MBI9113808.1"/>
    <property type="molecule type" value="Genomic_DNA"/>
</dbReference>
<protein>
    <recommendedName>
        <fullName evidence="1">A-factor biosynthesis hotdog domain-containing protein</fullName>
    </recommendedName>
</protein>
<evidence type="ECO:0000313" key="2">
    <source>
        <dbReference type="EMBL" id="MBI9113808.1"/>
    </source>
</evidence>
<comment type="caution">
    <text evidence="2">The sequence shown here is derived from an EMBL/GenBank/DDBJ whole genome shotgun (WGS) entry which is preliminary data.</text>
</comment>
<dbReference type="InterPro" id="IPR005509">
    <property type="entry name" value="AfsA_hotdog_dom"/>
</dbReference>
<feature type="domain" description="A-factor biosynthesis hotdog" evidence="1">
    <location>
        <begin position="1"/>
        <end position="137"/>
    </location>
</feature>
<evidence type="ECO:0000313" key="3">
    <source>
        <dbReference type="Proteomes" id="UP000602087"/>
    </source>
</evidence>